<dbReference type="GeneID" id="18928876"/>
<keyword evidence="5" id="KW-0170">Cobalt</keyword>
<reference evidence="9" key="1">
    <citation type="journal article" date="2011" name="Proc. Natl. Acad. Sci. U.S.A.">
        <title>Obligate biotrophy features unraveled by the genomic analysis of rust fungi.</title>
        <authorList>
            <person name="Duplessis S."/>
            <person name="Cuomo C.A."/>
            <person name="Lin Y.-C."/>
            <person name="Aerts A."/>
            <person name="Tisserant E."/>
            <person name="Veneault-Fourrey C."/>
            <person name="Joly D.L."/>
            <person name="Hacquard S."/>
            <person name="Amselem J."/>
            <person name="Cantarel B.L."/>
            <person name="Chiu R."/>
            <person name="Coutinho P.M."/>
            <person name="Feau N."/>
            <person name="Field M."/>
            <person name="Frey P."/>
            <person name="Gelhaye E."/>
            <person name="Goldberg J."/>
            <person name="Grabherr M.G."/>
            <person name="Kodira C.D."/>
            <person name="Kohler A."/>
            <person name="Kuees U."/>
            <person name="Lindquist E.A."/>
            <person name="Lucas S.M."/>
            <person name="Mago R."/>
            <person name="Mauceli E."/>
            <person name="Morin E."/>
            <person name="Murat C."/>
            <person name="Pangilinan J.L."/>
            <person name="Park R."/>
            <person name="Pearson M."/>
            <person name="Quesneville H."/>
            <person name="Rouhier N."/>
            <person name="Sakthikumar S."/>
            <person name="Salamov A.A."/>
            <person name="Schmutz J."/>
            <person name="Selles B."/>
            <person name="Shapiro H."/>
            <person name="Tanguay P."/>
            <person name="Tuskan G.A."/>
            <person name="Henrissat B."/>
            <person name="Van de Peer Y."/>
            <person name="Rouze P."/>
            <person name="Ellis J.G."/>
            <person name="Dodds P.N."/>
            <person name="Schein J.E."/>
            <person name="Zhong S."/>
            <person name="Hamelin R.C."/>
            <person name="Grigoriev I.V."/>
            <person name="Szabo L.J."/>
            <person name="Martin F."/>
        </authorList>
    </citation>
    <scope>NUCLEOTIDE SEQUENCE [LARGE SCALE GENOMIC DNA]</scope>
    <source>
        <strain evidence="9">98AG31 / pathotype 3-4-7</strain>
    </source>
</reference>
<feature type="binding site" evidence="5">
    <location>
        <position position="322"/>
    </location>
    <ligand>
        <name>phosphoenolpyruvate</name>
        <dbReference type="ChEBI" id="CHEBI:58702"/>
    </ligand>
</feature>
<keyword evidence="9" id="KW-1185">Reference proteome</keyword>
<feature type="binding site" evidence="5">
    <location>
        <position position="70"/>
    </location>
    <ligand>
        <name>Mn(2+)</name>
        <dbReference type="ChEBI" id="CHEBI:29035"/>
    </ligand>
</feature>
<dbReference type="Pfam" id="PF01474">
    <property type="entry name" value="DAHP_synth_2"/>
    <property type="match status" value="1"/>
</dbReference>
<accession>F4S247</accession>
<dbReference type="HOGENOM" id="CLU_026885_0_1_1"/>
<dbReference type="GO" id="GO:0003849">
    <property type="term" value="F:3-deoxy-7-phosphoheptulonate synthase activity"/>
    <property type="evidence" value="ECO:0007669"/>
    <property type="project" value="UniProtKB-EC"/>
</dbReference>
<dbReference type="STRING" id="747676.F4S247"/>
<dbReference type="EMBL" id="GL883139">
    <property type="protein sequence ID" value="EGG01324.1"/>
    <property type="molecule type" value="Genomic_DNA"/>
</dbReference>
<dbReference type="UniPathway" id="UPA00053">
    <property type="reaction ID" value="UER00084"/>
</dbReference>
<evidence type="ECO:0000313" key="8">
    <source>
        <dbReference type="EMBL" id="EGG01324.1"/>
    </source>
</evidence>
<gene>
    <name evidence="8" type="ORF">MELLADRAFT_53650</name>
</gene>
<feature type="binding site" evidence="5">
    <location>
        <position position="466"/>
    </location>
    <ligand>
        <name>Mn(2+)</name>
        <dbReference type="ChEBI" id="CHEBI:29035"/>
    </ligand>
</feature>
<dbReference type="InterPro" id="IPR013785">
    <property type="entry name" value="Aldolase_TIM"/>
</dbReference>
<feature type="binding site" evidence="5">
    <location>
        <position position="353"/>
    </location>
    <ligand>
        <name>phosphoenolpyruvate</name>
        <dbReference type="ChEBI" id="CHEBI:58702"/>
    </ligand>
</feature>
<comment type="cofactor">
    <cofactor evidence="5">
        <name>Mn(2+)</name>
        <dbReference type="ChEBI" id="CHEBI:29035"/>
    </cofactor>
    <cofactor evidence="5">
        <name>Co(2+)</name>
        <dbReference type="ChEBI" id="CHEBI:48828"/>
    </cofactor>
    <cofactor evidence="5">
        <name>Cd(2+)</name>
        <dbReference type="ChEBI" id="CHEBI:48775"/>
    </cofactor>
    <text evidence="5">Binds 1 divalent cation per subunit. The enzyme is active with manganese, cobalt or cadmium ions.</text>
</comment>
<comment type="similarity">
    <text evidence="2 6">Belongs to the class-II DAHP synthase family.</text>
</comment>
<dbReference type="GO" id="GO:0009423">
    <property type="term" value="P:chorismate biosynthetic process"/>
    <property type="evidence" value="ECO:0007669"/>
    <property type="project" value="UniProtKB-UniPathway"/>
</dbReference>
<organism evidence="9">
    <name type="scientific">Melampsora larici-populina (strain 98AG31 / pathotype 3-4-7)</name>
    <name type="common">Poplar leaf rust fungus</name>
    <dbReference type="NCBI Taxonomy" id="747676"/>
    <lineage>
        <taxon>Eukaryota</taxon>
        <taxon>Fungi</taxon>
        <taxon>Dikarya</taxon>
        <taxon>Basidiomycota</taxon>
        <taxon>Pucciniomycotina</taxon>
        <taxon>Pucciniomycetes</taxon>
        <taxon>Pucciniales</taxon>
        <taxon>Melampsoraceae</taxon>
        <taxon>Melampsora</taxon>
    </lineage>
</organism>
<comment type="pathway">
    <text evidence="1 6">Metabolic intermediate biosynthesis; chorismate biosynthesis; chorismate from D-erythrose 4-phosphate and phosphoenolpyruvate: step 1/7.</text>
</comment>
<dbReference type="EC" id="2.5.1.54" evidence="6"/>
<evidence type="ECO:0000256" key="4">
    <source>
        <dbReference type="ARBA" id="ARBA00047508"/>
    </source>
</evidence>
<evidence type="ECO:0000256" key="6">
    <source>
        <dbReference type="RuleBase" id="RU363071"/>
    </source>
</evidence>
<comment type="catalytic activity">
    <reaction evidence="4 6">
        <text>D-erythrose 4-phosphate + phosphoenolpyruvate + H2O = 7-phospho-2-dehydro-3-deoxy-D-arabino-heptonate + phosphate</text>
        <dbReference type="Rhea" id="RHEA:14717"/>
        <dbReference type="ChEBI" id="CHEBI:15377"/>
        <dbReference type="ChEBI" id="CHEBI:16897"/>
        <dbReference type="ChEBI" id="CHEBI:43474"/>
        <dbReference type="ChEBI" id="CHEBI:58394"/>
        <dbReference type="ChEBI" id="CHEBI:58702"/>
        <dbReference type="EC" id="2.5.1.54"/>
    </reaction>
</comment>
<feature type="region of interest" description="Disordered" evidence="7">
    <location>
        <begin position="246"/>
        <end position="284"/>
    </location>
</feature>
<proteinExistence type="inferred from homology"/>
<dbReference type="AlphaFoldDB" id="F4S247"/>
<dbReference type="GO" id="GO:0009073">
    <property type="term" value="P:aromatic amino acid family biosynthetic process"/>
    <property type="evidence" value="ECO:0007669"/>
    <property type="project" value="UniProtKB-KW"/>
</dbReference>
<name>F4S247_MELLP</name>
<dbReference type="PANTHER" id="PTHR21337">
    <property type="entry name" value="PHOSPHO-2-DEHYDRO-3-DEOXYHEPTONATE ALDOLASE 1, 2"/>
    <property type="match status" value="1"/>
</dbReference>
<keyword evidence="6" id="KW-0028">Amino-acid biosynthesis</keyword>
<dbReference type="Proteomes" id="UP000001072">
    <property type="component" value="Unassembled WGS sequence"/>
</dbReference>
<evidence type="ECO:0000256" key="3">
    <source>
        <dbReference type="ARBA" id="ARBA00022679"/>
    </source>
</evidence>
<evidence type="ECO:0000256" key="1">
    <source>
        <dbReference type="ARBA" id="ARBA00004688"/>
    </source>
</evidence>
<keyword evidence="3 6" id="KW-0808">Transferase</keyword>
<dbReference type="RefSeq" id="XP_007415425.1">
    <property type="nucleotide sequence ID" value="XM_007415363.1"/>
</dbReference>
<evidence type="ECO:0000313" key="9">
    <source>
        <dbReference type="Proteomes" id="UP000001072"/>
    </source>
</evidence>
<dbReference type="KEGG" id="mlr:MELLADRAFT_53650"/>
<dbReference type="SUPFAM" id="SSF51569">
    <property type="entry name" value="Aldolase"/>
    <property type="match status" value="1"/>
</dbReference>
<evidence type="ECO:0000256" key="2">
    <source>
        <dbReference type="ARBA" id="ARBA00008911"/>
    </source>
</evidence>
<dbReference type="OrthoDB" id="2338at2759"/>
<evidence type="ECO:0000256" key="5">
    <source>
        <dbReference type="PIRSR" id="PIRSR602480-1"/>
    </source>
</evidence>
<sequence>MEEWNKSSWRNKPIQQNVIYPSETAHKLTGIKQKLQTLPGLVTPQEIVKLKNQLISVSRGEAFILHGGDCSESFQDCQSDQISLRIKLILMMSLIMIWGSRLPIIRIARIAGQFAKPRSSAFELVDGHQYPSFRGDNVNGHSLDQRVPDPERLLMAYYHSSATINYIRSLLGSGYADLHRPSAWSFAHVRSPELQSKYEEIIQRLQDSLSFMKTVGVGHQHHTLEWIFGRVMRFALMLEYEEALTRSDEPEQAHRTRNLKPSTSNQFQTETLKPEPTSQKWLPKPNHYDLSAHFLWVGDRTRQLDHAHLEFLRGISNPIGIKLGPNLIIKELMEILDLVNPSYEQGKVILICRFGIKEIENRLPEVIRSVIHSAHRHSIFVCDPMHGNTKNVEGLDGVKTRYTEDIINEIRLSFKIHHEHGTRLGGVHLEMTGELDEEGYSVTECLGGSMGLKPENLALNYTSSCDPRLNYEQSLDIAFMIANEFNSIHQDKLKSPLAIYDLLVSPTF</sequence>
<dbReference type="eggNOG" id="ENOG502QPP7">
    <property type="taxonomic scope" value="Eukaryota"/>
</dbReference>
<dbReference type="InterPro" id="IPR002480">
    <property type="entry name" value="DAHP_synth_2"/>
</dbReference>
<dbReference type="Gene3D" id="3.20.20.70">
    <property type="entry name" value="Aldolase class I"/>
    <property type="match status" value="2"/>
</dbReference>
<feature type="binding site" evidence="5">
    <location>
        <position position="386"/>
    </location>
    <ligand>
        <name>Mn(2+)</name>
        <dbReference type="ChEBI" id="CHEBI:29035"/>
    </ligand>
</feature>
<dbReference type="VEuPathDB" id="FungiDB:MELLADRAFT_53650"/>
<evidence type="ECO:0000256" key="7">
    <source>
        <dbReference type="SAM" id="MobiDB-lite"/>
    </source>
</evidence>
<dbReference type="GO" id="GO:0008652">
    <property type="term" value="P:amino acid biosynthetic process"/>
    <property type="evidence" value="ECO:0007669"/>
    <property type="project" value="UniProtKB-KW"/>
</dbReference>
<keyword evidence="6" id="KW-0057">Aromatic amino acid biosynthesis</keyword>
<dbReference type="InParanoid" id="F4S247"/>
<dbReference type="PANTHER" id="PTHR21337:SF0">
    <property type="entry name" value="PHOSPHO-2-DEHYDRO-3-DEOXYHEPTONATE ALDOLASE"/>
    <property type="match status" value="1"/>
</dbReference>
<keyword evidence="5" id="KW-0464">Manganese</keyword>
<feature type="compositionally biased region" description="Polar residues" evidence="7">
    <location>
        <begin position="259"/>
        <end position="280"/>
    </location>
</feature>
<feature type="binding site" evidence="5">
    <location>
        <position position="109"/>
    </location>
    <ligand>
        <name>phosphoenolpyruvate</name>
        <dbReference type="ChEBI" id="CHEBI:58702"/>
    </ligand>
</feature>
<protein>
    <recommendedName>
        <fullName evidence="6">Phospho-2-dehydro-3-deoxyheptonate aldolase</fullName>
        <ecNumber evidence="6">2.5.1.54</ecNumber>
    </recommendedName>
</protein>
<feature type="binding site" evidence="5">
    <location>
        <position position="430"/>
    </location>
    <ligand>
        <name>Mn(2+)</name>
        <dbReference type="ChEBI" id="CHEBI:29035"/>
    </ligand>
</feature>
<keyword evidence="5" id="KW-0104">Cadmium</keyword>